<dbReference type="InParanoid" id="A0A0C3DNE6"/>
<dbReference type="EMBL" id="KN822045">
    <property type="protein sequence ID" value="KIM62160.1"/>
    <property type="molecule type" value="Genomic_DNA"/>
</dbReference>
<feature type="site" description="Transition state stabilizer" evidence="7">
    <location>
        <position position="214"/>
    </location>
</feature>
<evidence type="ECO:0000256" key="7">
    <source>
        <dbReference type="PIRSR" id="PIRSR604808-3"/>
    </source>
</evidence>
<comment type="similarity">
    <text evidence="1 8">Belongs to the DNA repair enzymes AP/ExoA family.</text>
</comment>
<evidence type="ECO:0000256" key="5">
    <source>
        <dbReference type="PIRSR" id="PIRSR604808-1"/>
    </source>
</evidence>
<evidence type="ECO:0000256" key="3">
    <source>
        <dbReference type="ARBA" id="ARBA00022801"/>
    </source>
</evidence>
<dbReference type="CDD" id="cd09087">
    <property type="entry name" value="Ape1-like_AP-endo"/>
    <property type="match status" value="1"/>
</dbReference>
<dbReference type="PANTHER" id="PTHR22748">
    <property type="entry name" value="AP ENDONUCLEASE"/>
    <property type="match status" value="1"/>
</dbReference>
<keyword evidence="12" id="KW-1185">Reference proteome</keyword>
<feature type="active site" description="Proton acceptor" evidence="5">
    <location>
        <position position="319"/>
    </location>
</feature>
<feature type="active site" description="Proton donor/acceptor" evidence="5">
    <location>
        <position position="212"/>
    </location>
</feature>
<keyword evidence="3" id="KW-0378">Hydrolase</keyword>
<feature type="binding site" evidence="6">
    <location>
        <position position="319"/>
    </location>
    <ligand>
        <name>Mg(2+)</name>
        <dbReference type="ChEBI" id="CHEBI:18420"/>
        <label>1</label>
    </ligand>
</feature>
<dbReference type="GO" id="GO:0003906">
    <property type="term" value="F:DNA-(apurinic or apyrimidinic site) endonuclease activity"/>
    <property type="evidence" value="ECO:0007669"/>
    <property type="project" value="TreeGrafter"/>
</dbReference>
<evidence type="ECO:0000256" key="9">
    <source>
        <dbReference type="SAM" id="MobiDB-lite"/>
    </source>
</evidence>
<dbReference type="AlphaFoldDB" id="A0A0C3DNE6"/>
<dbReference type="OrthoDB" id="498125at2759"/>
<dbReference type="InterPro" id="IPR004808">
    <property type="entry name" value="AP_endonuc_1"/>
</dbReference>
<feature type="binding site" evidence="6">
    <location>
        <position position="71"/>
    </location>
    <ligand>
        <name>Mg(2+)</name>
        <dbReference type="ChEBI" id="CHEBI:18420"/>
        <label>1</label>
    </ligand>
</feature>
<reference evidence="11 12" key="1">
    <citation type="submission" date="2014-04" db="EMBL/GenBank/DDBJ databases">
        <authorList>
            <consortium name="DOE Joint Genome Institute"/>
            <person name="Kuo A."/>
            <person name="Kohler A."/>
            <person name="Nagy L.G."/>
            <person name="Floudas D."/>
            <person name="Copeland A."/>
            <person name="Barry K.W."/>
            <person name="Cichocki N."/>
            <person name="Veneault-Fourrey C."/>
            <person name="LaButti K."/>
            <person name="Lindquist E.A."/>
            <person name="Lipzen A."/>
            <person name="Lundell T."/>
            <person name="Morin E."/>
            <person name="Murat C."/>
            <person name="Sun H."/>
            <person name="Tunlid A."/>
            <person name="Henrissat B."/>
            <person name="Grigoriev I.V."/>
            <person name="Hibbett D.S."/>
            <person name="Martin F."/>
            <person name="Nordberg H.P."/>
            <person name="Cantor M.N."/>
            <person name="Hua S.X."/>
        </authorList>
    </citation>
    <scope>NUCLEOTIDE SEQUENCE [LARGE SCALE GENOMIC DNA]</scope>
    <source>
        <strain evidence="11 12">Foug A</strain>
    </source>
</reference>
<dbReference type="SUPFAM" id="SSF56219">
    <property type="entry name" value="DNase I-like"/>
    <property type="match status" value="1"/>
</dbReference>
<keyword evidence="8" id="KW-0227">DNA damage</keyword>
<proteinExistence type="inferred from homology"/>
<dbReference type="HOGENOM" id="CLU_027539_1_1_1"/>
<gene>
    <name evidence="11" type="ORF">SCLCIDRAFT_1215510</name>
</gene>
<dbReference type="GO" id="GO:0006284">
    <property type="term" value="P:base-excision repair"/>
    <property type="evidence" value="ECO:0007669"/>
    <property type="project" value="TreeGrafter"/>
</dbReference>
<dbReference type="GO" id="GO:0046872">
    <property type="term" value="F:metal ion binding"/>
    <property type="evidence" value="ECO:0007669"/>
    <property type="project" value="UniProtKB-KW"/>
</dbReference>
<dbReference type="STRING" id="1036808.A0A0C3DNE6"/>
<dbReference type="InterPro" id="IPR036691">
    <property type="entry name" value="Endo/exonu/phosph_ase_sf"/>
</dbReference>
<feature type="active site" evidence="5">
    <location>
        <position position="173"/>
    </location>
</feature>
<feature type="binding site" evidence="6">
    <location>
        <position position="99"/>
    </location>
    <ligand>
        <name>Mg(2+)</name>
        <dbReference type="ChEBI" id="CHEBI:18420"/>
        <label>1</label>
    </ligand>
</feature>
<evidence type="ECO:0000313" key="11">
    <source>
        <dbReference type="EMBL" id="KIM62160.1"/>
    </source>
</evidence>
<dbReference type="GO" id="GO:0005634">
    <property type="term" value="C:nucleus"/>
    <property type="evidence" value="ECO:0007669"/>
    <property type="project" value="TreeGrafter"/>
</dbReference>
<dbReference type="GO" id="GO:0008081">
    <property type="term" value="F:phosphoric diester hydrolase activity"/>
    <property type="evidence" value="ECO:0007669"/>
    <property type="project" value="TreeGrafter"/>
</dbReference>
<name>A0A0C3DNE6_9AGAM</name>
<sequence length="335" mass="37530">MPPKRKAATTETLSDIEESSQSQSVAKKTKAANQSLDTAVAANGQPTNKVLPAHISFPPCTEGSVRLATWNICGLAATQKKGFKYYIEAEDPDILVLNETKVNSAPQDGILDSRFNHRKWAISGKKSYAGTALLSKHKPITISTDLPGHPNPDIVKGRLVTFEFEGCYVVATYVTNAGQGLKTLAEKNTWNQHFTAYIRELDQKKPVIWMGDLNVAPTAKDLANPKSNWNKTAGYTKDETEAFERILNPPESEQDTGKFVDVWRNMHPDDQHYTYFSYRFNCRSKGLGWRLDMFVVSERIVEKVKMCEIRSEIYGASDHVPVVMEIERELVTGMP</sequence>
<evidence type="ECO:0000259" key="10">
    <source>
        <dbReference type="Pfam" id="PF03372"/>
    </source>
</evidence>
<comment type="cofactor">
    <cofactor evidence="6 8">
        <name>Mg(2+)</name>
        <dbReference type="ChEBI" id="CHEBI:18420"/>
    </cofactor>
    <cofactor evidence="6 8">
        <name>Mn(2+)</name>
        <dbReference type="ChEBI" id="CHEBI:29035"/>
    </cofactor>
    <text evidence="6 8">Probably binds two magnesium or manganese ions per subunit.</text>
</comment>
<dbReference type="NCBIfam" id="TIGR00195">
    <property type="entry name" value="exoDNase_III"/>
    <property type="match status" value="1"/>
</dbReference>
<feature type="domain" description="Endonuclease/exonuclease/phosphatase" evidence="10">
    <location>
        <begin position="68"/>
        <end position="319"/>
    </location>
</feature>
<accession>A0A0C3DNE6</accession>
<evidence type="ECO:0000256" key="4">
    <source>
        <dbReference type="ARBA" id="ARBA00022842"/>
    </source>
</evidence>
<keyword evidence="8" id="KW-0234">DNA repair</keyword>
<dbReference type="Gene3D" id="3.60.10.10">
    <property type="entry name" value="Endonuclease/exonuclease/phosphatase"/>
    <property type="match status" value="1"/>
</dbReference>
<dbReference type="Proteomes" id="UP000053989">
    <property type="component" value="Unassembled WGS sequence"/>
</dbReference>
<evidence type="ECO:0000256" key="8">
    <source>
        <dbReference type="RuleBase" id="RU362131"/>
    </source>
</evidence>
<evidence type="ECO:0000256" key="1">
    <source>
        <dbReference type="ARBA" id="ARBA00007092"/>
    </source>
</evidence>
<protein>
    <recommendedName>
        <fullName evidence="10">Endonuclease/exonuclease/phosphatase domain-containing protein</fullName>
    </recommendedName>
</protein>
<feature type="binding site" evidence="6">
    <location>
        <position position="214"/>
    </location>
    <ligand>
        <name>Mg(2+)</name>
        <dbReference type="ChEBI" id="CHEBI:18420"/>
        <label>1</label>
    </ligand>
</feature>
<keyword evidence="6" id="KW-0464">Manganese</keyword>
<dbReference type="Pfam" id="PF03372">
    <property type="entry name" value="Exo_endo_phos"/>
    <property type="match status" value="1"/>
</dbReference>
<reference evidence="12" key="2">
    <citation type="submission" date="2015-01" db="EMBL/GenBank/DDBJ databases">
        <title>Evolutionary Origins and Diversification of the Mycorrhizal Mutualists.</title>
        <authorList>
            <consortium name="DOE Joint Genome Institute"/>
            <consortium name="Mycorrhizal Genomics Consortium"/>
            <person name="Kohler A."/>
            <person name="Kuo A."/>
            <person name="Nagy L.G."/>
            <person name="Floudas D."/>
            <person name="Copeland A."/>
            <person name="Barry K.W."/>
            <person name="Cichocki N."/>
            <person name="Veneault-Fourrey C."/>
            <person name="LaButti K."/>
            <person name="Lindquist E.A."/>
            <person name="Lipzen A."/>
            <person name="Lundell T."/>
            <person name="Morin E."/>
            <person name="Murat C."/>
            <person name="Riley R."/>
            <person name="Ohm R."/>
            <person name="Sun H."/>
            <person name="Tunlid A."/>
            <person name="Henrissat B."/>
            <person name="Grigoriev I.V."/>
            <person name="Hibbett D.S."/>
            <person name="Martin F."/>
        </authorList>
    </citation>
    <scope>NUCLEOTIDE SEQUENCE [LARGE SCALE GENOMIC DNA]</scope>
    <source>
        <strain evidence="12">Foug A</strain>
    </source>
</reference>
<keyword evidence="2 6" id="KW-0479">Metal-binding</keyword>
<evidence type="ECO:0000313" key="12">
    <source>
        <dbReference type="Proteomes" id="UP000053989"/>
    </source>
</evidence>
<evidence type="ECO:0000256" key="6">
    <source>
        <dbReference type="PIRSR" id="PIRSR604808-2"/>
    </source>
</evidence>
<dbReference type="GO" id="GO:0008311">
    <property type="term" value="F:double-stranded DNA 3'-5' DNA exonuclease activity"/>
    <property type="evidence" value="ECO:0007669"/>
    <property type="project" value="TreeGrafter"/>
</dbReference>
<organism evidence="11 12">
    <name type="scientific">Scleroderma citrinum Foug A</name>
    <dbReference type="NCBI Taxonomy" id="1036808"/>
    <lineage>
        <taxon>Eukaryota</taxon>
        <taxon>Fungi</taxon>
        <taxon>Dikarya</taxon>
        <taxon>Basidiomycota</taxon>
        <taxon>Agaricomycotina</taxon>
        <taxon>Agaricomycetes</taxon>
        <taxon>Agaricomycetidae</taxon>
        <taxon>Boletales</taxon>
        <taxon>Sclerodermatineae</taxon>
        <taxon>Sclerodermataceae</taxon>
        <taxon>Scleroderma</taxon>
    </lineage>
</organism>
<dbReference type="PANTHER" id="PTHR22748:SF6">
    <property type="entry name" value="DNA-(APURINIC OR APYRIMIDINIC SITE) ENDONUCLEASE"/>
    <property type="match status" value="1"/>
</dbReference>
<feature type="binding site" evidence="6">
    <location>
        <position position="318"/>
    </location>
    <ligand>
        <name>Mg(2+)</name>
        <dbReference type="ChEBI" id="CHEBI:18420"/>
        <label>1</label>
    </ligand>
</feature>
<keyword evidence="4 6" id="KW-0460">Magnesium</keyword>
<feature type="site" description="Interaction with DNA substrate" evidence="7">
    <location>
        <position position="319"/>
    </location>
</feature>
<dbReference type="PROSITE" id="PS51435">
    <property type="entry name" value="AP_NUCLEASE_F1_4"/>
    <property type="match status" value="1"/>
</dbReference>
<feature type="binding site" evidence="6">
    <location>
        <position position="212"/>
    </location>
    <ligand>
        <name>Mg(2+)</name>
        <dbReference type="ChEBI" id="CHEBI:18420"/>
        <label>2</label>
    </ligand>
</feature>
<feature type="site" description="Important for catalytic activity" evidence="7">
    <location>
        <position position="292"/>
    </location>
</feature>
<evidence type="ECO:0000256" key="2">
    <source>
        <dbReference type="ARBA" id="ARBA00022723"/>
    </source>
</evidence>
<dbReference type="InterPro" id="IPR005135">
    <property type="entry name" value="Endo/exonuclease/phosphatase"/>
</dbReference>
<feature type="region of interest" description="Disordered" evidence="9">
    <location>
        <begin position="1"/>
        <end position="30"/>
    </location>
</feature>
<feature type="compositionally biased region" description="Polar residues" evidence="9">
    <location>
        <begin position="9"/>
        <end position="30"/>
    </location>
</feature>
<dbReference type="NCBIfam" id="TIGR00633">
    <property type="entry name" value="xth"/>
    <property type="match status" value="1"/>
</dbReference>